<dbReference type="InterPro" id="IPR007351">
    <property type="entry name" value="YjbR"/>
</dbReference>
<dbReference type="Pfam" id="PF04237">
    <property type="entry name" value="YjbR"/>
    <property type="match status" value="1"/>
</dbReference>
<protein>
    <recommendedName>
        <fullName evidence="3">MmcQ/YjbR family DNA-binding protein</fullName>
    </recommendedName>
</protein>
<dbReference type="SUPFAM" id="SSF142906">
    <property type="entry name" value="YjbR-like"/>
    <property type="match status" value="1"/>
</dbReference>
<accession>A0A0Q0EE88</accession>
<dbReference type="PANTHER" id="PTHR35145:SF1">
    <property type="entry name" value="CYTOPLASMIC PROTEIN"/>
    <property type="match status" value="1"/>
</dbReference>
<comment type="caution">
    <text evidence="1">The sequence shown here is derived from an EMBL/GenBank/DDBJ whole genome shotgun (WGS) entry which is preliminary data.</text>
</comment>
<sequence>MFGAADHQHRQLDRRDLFAIIRITHRRAVGRISLRRGVRQHADNGIDCRRFGVRKRWREPAGNRCVTQRNHRRLAVAQHRFDTRVPDIGVADFRCSVAQHHALQALRSIDCQPLTNQTAHGKPAEKHLVQVQRVQQGQHIPAILFDAVGALADQRLPMATRVVTQHTEMFGQCCNLVVPHVQVGAQRVGKHQNRRVLRAFEQIIQRAIGELHGRHSKLQRKRNLNTNECRDVIQSTDQISVRLSNTLPVATQGKERTMRTEDIATFCLDLPGAREDYKWGGIRVFSIAGNKMFAVMDLVGQGLSFKVHPDLFLGYVDRPGVRPAPYLARAHWISVPEPHALSDDEIRDLLTRSHQLVVAKLPKRQQIALKL</sequence>
<evidence type="ECO:0000313" key="2">
    <source>
        <dbReference type="Proteomes" id="UP000050554"/>
    </source>
</evidence>
<dbReference type="InterPro" id="IPR058532">
    <property type="entry name" value="YjbR/MT2646/Rv2570-like"/>
</dbReference>
<gene>
    <name evidence="1" type="ORF">ALO47_04456</name>
</gene>
<name>A0A0Q0EE88_PSESI</name>
<dbReference type="AlphaFoldDB" id="A0A0Q0EE88"/>
<dbReference type="Proteomes" id="UP000050554">
    <property type="component" value="Unassembled WGS sequence"/>
</dbReference>
<dbReference type="PANTHER" id="PTHR35145">
    <property type="entry name" value="CYTOPLASMIC PROTEIN-RELATED"/>
    <property type="match status" value="1"/>
</dbReference>
<evidence type="ECO:0000313" key="1">
    <source>
        <dbReference type="EMBL" id="KPY49849.1"/>
    </source>
</evidence>
<dbReference type="Gene3D" id="3.90.1150.30">
    <property type="match status" value="1"/>
</dbReference>
<proteinExistence type="predicted"/>
<reference evidence="1 2" key="1">
    <citation type="submission" date="2015-09" db="EMBL/GenBank/DDBJ databases">
        <title>Genome announcement of multiple Pseudomonas syringae strains.</title>
        <authorList>
            <person name="Thakur S."/>
            <person name="Wang P.W."/>
            <person name="Gong Y."/>
            <person name="Weir B.S."/>
            <person name="Guttman D.S."/>
        </authorList>
    </citation>
    <scope>NUCLEOTIDE SEQUENCE [LARGE SCALE GENOMIC DNA]</scope>
    <source>
        <strain evidence="1 2">ICMP3882</strain>
    </source>
</reference>
<organism evidence="1 2">
    <name type="scientific">Pseudomonas syringae pv. ribicola</name>
    <dbReference type="NCBI Taxonomy" id="55398"/>
    <lineage>
        <taxon>Bacteria</taxon>
        <taxon>Pseudomonadati</taxon>
        <taxon>Pseudomonadota</taxon>
        <taxon>Gammaproteobacteria</taxon>
        <taxon>Pseudomonadales</taxon>
        <taxon>Pseudomonadaceae</taxon>
        <taxon>Pseudomonas</taxon>
    </lineage>
</organism>
<dbReference type="InterPro" id="IPR038056">
    <property type="entry name" value="YjbR-like_sf"/>
</dbReference>
<evidence type="ECO:0008006" key="3">
    <source>
        <dbReference type="Google" id="ProtNLM"/>
    </source>
</evidence>
<dbReference type="PATRIC" id="fig|55398.3.peg.564"/>
<dbReference type="EMBL" id="LJRF01000047">
    <property type="protein sequence ID" value="KPY49849.1"/>
    <property type="molecule type" value="Genomic_DNA"/>
</dbReference>